<dbReference type="EnsemblPlants" id="AUR62022418-RA">
    <property type="protein sequence ID" value="AUR62022418-RA:cds"/>
    <property type="gene ID" value="AUR62022418"/>
</dbReference>
<name>A0A803M2H0_CHEQI</name>
<organism evidence="2 3">
    <name type="scientific">Chenopodium quinoa</name>
    <name type="common">Quinoa</name>
    <dbReference type="NCBI Taxonomy" id="63459"/>
    <lineage>
        <taxon>Eukaryota</taxon>
        <taxon>Viridiplantae</taxon>
        <taxon>Streptophyta</taxon>
        <taxon>Embryophyta</taxon>
        <taxon>Tracheophyta</taxon>
        <taxon>Spermatophyta</taxon>
        <taxon>Magnoliopsida</taxon>
        <taxon>eudicotyledons</taxon>
        <taxon>Gunneridae</taxon>
        <taxon>Pentapetalae</taxon>
        <taxon>Caryophyllales</taxon>
        <taxon>Chenopodiaceae</taxon>
        <taxon>Chenopodioideae</taxon>
        <taxon>Atripliceae</taxon>
        <taxon>Chenopodium</taxon>
    </lineage>
</organism>
<evidence type="ECO:0000313" key="3">
    <source>
        <dbReference type="Proteomes" id="UP000596660"/>
    </source>
</evidence>
<reference evidence="2" key="2">
    <citation type="submission" date="2021-03" db="UniProtKB">
        <authorList>
            <consortium name="EnsemblPlants"/>
        </authorList>
    </citation>
    <scope>IDENTIFICATION</scope>
</reference>
<keyword evidence="3" id="KW-1185">Reference proteome</keyword>
<feature type="region of interest" description="Disordered" evidence="1">
    <location>
        <begin position="112"/>
        <end position="155"/>
    </location>
</feature>
<protein>
    <submittedName>
        <fullName evidence="2">Uncharacterized protein</fullName>
    </submittedName>
</protein>
<dbReference type="AlphaFoldDB" id="A0A803M2H0"/>
<proteinExistence type="predicted"/>
<dbReference type="Proteomes" id="UP000596660">
    <property type="component" value="Unplaced"/>
</dbReference>
<dbReference type="Gramene" id="AUR62022418-RA">
    <property type="protein sequence ID" value="AUR62022418-RA:cds"/>
    <property type="gene ID" value="AUR62022418"/>
</dbReference>
<accession>A0A803M2H0</accession>
<sequence length="235" mass="27133">MNEVHEPSEAVILTTDHDEHQSWCREAAYDRVEVPVNSEMKDHNHEDSSDIDDTDWDWMEPSKLYAYSFCALFVLRKQDLDGRNEKLKQKTIEQNGIRMKDLGVTSMAYEMKQSMKGSKQTKKRKKVTKDTNEYTPDEEGELNHSSEEDENEIRKTGVNLRSRSKKVVTLRGKITTNIKDTTGVSSIPMANITKMRLQNTEIQHLDQGLQGRDSMQRKIQLGKYTAQKKSAVHNQ</sequence>
<reference evidence="2" key="1">
    <citation type="journal article" date="2017" name="Nature">
        <title>The genome of Chenopodium quinoa.</title>
        <authorList>
            <person name="Jarvis D.E."/>
            <person name="Ho Y.S."/>
            <person name="Lightfoot D.J."/>
            <person name="Schmoeckel S.M."/>
            <person name="Li B."/>
            <person name="Borm T.J.A."/>
            <person name="Ohyanagi H."/>
            <person name="Mineta K."/>
            <person name="Michell C.T."/>
            <person name="Saber N."/>
            <person name="Kharbatia N.M."/>
            <person name="Rupper R.R."/>
            <person name="Sharp A.R."/>
            <person name="Dally N."/>
            <person name="Boughton B.A."/>
            <person name="Woo Y.H."/>
            <person name="Gao G."/>
            <person name="Schijlen E.G.W.M."/>
            <person name="Guo X."/>
            <person name="Momin A.A."/>
            <person name="Negrao S."/>
            <person name="Al-Babili S."/>
            <person name="Gehring C."/>
            <person name="Roessner U."/>
            <person name="Jung C."/>
            <person name="Murphy K."/>
            <person name="Arold S.T."/>
            <person name="Gojobori T."/>
            <person name="van der Linden C.G."/>
            <person name="van Loo E.N."/>
            <person name="Jellen E.N."/>
            <person name="Maughan P.J."/>
            <person name="Tester M."/>
        </authorList>
    </citation>
    <scope>NUCLEOTIDE SEQUENCE [LARGE SCALE GENOMIC DNA]</scope>
    <source>
        <strain evidence="2">cv. PI 614886</strain>
    </source>
</reference>
<evidence type="ECO:0000313" key="2">
    <source>
        <dbReference type="EnsemblPlants" id="AUR62022418-RA:cds"/>
    </source>
</evidence>
<evidence type="ECO:0000256" key="1">
    <source>
        <dbReference type="SAM" id="MobiDB-lite"/>
    </source>
</evidence>